<dbReference type="InterPro" id="IPR055284">
    <property type="entry name" value="Galaxin-like"/>
</dbReference>
<name>A0ABY7EXP2_MYAAR</name>
<dbReference type="InterPro" id="IPR056601">
    <property type="entry name" value="Galaxin_dom"/>
</dbReference>
<keyword evidence="3" id="KW-1185">Reference proteome</keyword>
<dbReference type="PANTHER" id="PTHR34490">
    <property type="entry name" value="PROTEIN CBG12054-RELATED"/>
    <property type="match status" value="1"/>
</dbReference>
<sequence>MCVPQTMLKLKPSETEEIKLTTPTAKKYHTVELVNTAIEMLRAELLILVVCVGTVNSATVCGIRQIDTNQEICCGQKPHGRFKDGHELGCLKDIVFDQTVMVACGNRLENRTIVEREFPNDFICCFGQFHAKENYDRCCHGEQERVYTHRLQACCSGVVVDRKVGTAQVCHGTTLIDRNARRPRLLQCTGQNGRKADYDPSSYVCCKQTDTPYILMAEDCCENKVIDRAEELCCRNNIVTKTHPSHYGCCKKDHGWTTYNELDPHDECLLTHLRRILHTNPTRPETRLGGNNNKAELDMYLDDS</sequence>
<gene>
    <name evidence="2" type="ORF">MAR_004215</name>
</gene>
<reference evidence="2" key="1">
    <citation type="submission" date="2022-11" db="EMBL/GenBank/DDBJ databases">
        <title>Centuries of genome instability and evolution in soft-shell clam transmissible cancer (bioRxiv).</title>
        <authorList>
            <person name="Hart S.F.M."/>
            <person name="Yonemitsu M.A."/>
            <person name="Giersch R.M."/>
            <person name="Beal B.F."/>
            <person name="Arriagada G."/>
            <person name="Davis B.W."/>
            <person name="Ostrander E.A."/>
            <person name="Goff S.P."/>
            <person name="Metzger M.J."/>
        </authorList>
    </citation>
    <scope>NUCLEOTIDE SEQUENCE</scope>
    <source>
        <strain evidence="2">MELC-2E11</strain>
        <tissue evidence="2">Siphon/mantle</tissue>
    </source>
</reference>
<proteinExistence type="predicted"/>
<feature type="domain" description="Galaxin-like repeats" evidence="1">
    <location>
        <begin position="145"/>
        <end position="253"/>
    </location>
</feature>
<accession>A0ABY7EXP2</accession>
<dbReference type="EMBL" id="CP111020">
    <property type="protein sequence ID" value="WAR14110.1"/>
    <property type="molecule type" value="Genomic_DNA"/>
</dbReference>
<dbReference type="Pfam" id="PF24748">
    <property type="entry name" value="Galaxin_repeat"/>
    <property type="match status" value="1"/>
</dbReference>
<evidence type="ECO:0000313" key="2">
    <source>
        <dbReference type="EMBL" id="WAR14110.1"/>
    </source>
</evidence>
<dbReference type="Proteomes" id="UP001164746">
    <property type="component" value="Chromosome 9"/>
</dbReference>
<evidence type="ECO:0000259" key="1">
    <source>
        <dbReference type="Pfam" id="PF24748"/>
    </source>
</evidence>
<evidence type="ECO:0000313" key="3">
    <source>
        <dbReference type="Proteomes" id="UP001164746"/>
    </source>
</evidence>
<organism evidence="2 3">
    <name type="scientific">Mya arenaria</name>
    <name type="common">Soft-shell clam</name>
    <dbReference type="NCBI Taxonomy" id="6604"/>
    <lineage>
        <taxon>Eukaryota</taxon>
        <taxon>Metazoa</taxon>
        <taxon>Spiralia</taxon>
        <taxon>Lophotrochozoa</taxon>
        <taxon>Mollusca</taxon>
        <taxon>Bivalvia</taxon>
        <taxon>Autobranchia</taxon>
        <taxon>Heteroconchia</taxon>
        <taxon>Euheterodonta</taxon>
        <taxon>Imparidentia</taxon>
        <taxon>Neoheterodontei</taxon>
        <taxon>Myida</taxon>
        <taxon>Myoidea</taxon>
        <taxon>Myidae</taxon>
        <taxon>Mya</taxon>
    </lineage>
</organism>
<protein>
    <recommendedName>
        <fullName evidence="1">Galaxin-like repeats domain-containing protein</fullName>
    </recommendedName>
</protein>